<evidence type="ECO:0000313" key="9">
    <source>
        <dbReference type="EMBL" id="PPJ35368.1"/>
    </source>
</evidence>
<feature type="compositionally biased region" description="Basic and acidic residues" evidence="7">
    <location>
        <begin position="85"/>
        <end position="142"/>
    </location>
</feature>
<accession>A0A2S6AJH1</accession>
<reference evidence="9 10" key="1">
    <citation type="submission" date="2018-02" db="EMBL/GenBank/DDBJ databases">
        <title>8 Nocardia nova and 1 Nocardia cyriacigeorgica strain used for evolution to TMP-SMX.</title>
        <authorList>
            <person name="Mehta H."/>
            <person name="Weng J."/>
            <person name="Shamoo Y."/>
        </authorList>
    </citation>
    <scope>NUCLEOTIDE SEQUENCE [LARGE SCALE GENOMIC DNA]</scope>
    <source>
        <strain evidence="9 10">MDA3139</strain>
    </source>
</reference>
<dbReference type="GO" id="GO:0005829">
    <property type="term" value="C:cytosol"/>
    <property type="evidence" value="ECO:0007669"/>
    <property type="project" value="UniProtKB-ARBA"/>
</dbReference>
<feature type="compositionally biased region" description="Basic and acidic residues" evidence="7">
    <location>
        <begin position="1"/>
        <end position="12"/>
    </location>
</feature>
<dbReference type="PROSITE" id="PS01149">
    <property type="entry name" value="PSI_RSU"/>
    <property type="match status" value="1"/>
</dbReference>
<dbReference type="GO" id="GO:0120159">
    <property type="term" value="F:rRNA pseudouridine synthase activity"/>
    <property type="evidence" value="ECO:0007669"/>
    <property type="project" value="UniProtKB-ARBA"/>
</dbReference>
<organism evidence="9 10">
    <name type="scientific">Nocardia nova</name>
    <dbReference type="NCBI Taxonomy" id="37330"/>
    <lineage>
        <taxon>Bacteria</taxon>
        <taxon>Bacillati</taxon>
        <taxon>Actinomycetota</taxon>
        <taxon>Actinomycetes</taxon>
        <taxon>Mycobacteriales</taxon>
        <taxon>Nocardiaceae</taxon>
        <taxon>Nocardia</taxon>
    </lineage>
</organism>
<dbReference type="GO" id="GO:0000455">
    <property type="term" value="P:enzyme-directed rRNA pseudouridine synthesis"/>
    <property type="evidence" value="ECO:0007669"/>
    <property type="project" value="UniProtKB-ARBA"/>
</dbReference>
<dbReference type="GO" id="GO:0003723">
    <property type="term" value="F:RNA binding"/>
    <property type="evidence" value="ECO:0007669"/>
    <property type="project" value="UniProtKB-KW"/>
</dbReference>
<dbReference type="InterPro" id="IPR036986">
    <property type="entry name" value="S4_RNA-bd_sf"/>
</dbReference>
<dbReference type="InterPro" id="IPR002942">
    <property type="entry name" value="S4_RNA-bd"/>
</dbReference>
<sequence>MNTPARRDGTPDRRKRHSDPPRGGGRTARGAAGRADRADDGRGGSRGDRYGRQEDSYGRGGDTRGSRPGRGDDRSGRGGDSYGRGGDRSSRGEDRYGRGGDRSSRGEDRYGRGGDRSSRGEDRYGRGGDRSGRGDDRYHRGGESYGRGGDSAGRGSRSEGGYGRGDRFARGQAAGDARGDSRYGRGDARPSRGDSPAGSRDRGAAVGRPRTAAPKPKKRKTPPTVLSFAKPARHQHVEAEQSGPRKLPWGEGERLQKVLAKAGVASRRAAEELIEQGRVEVDGAVVREQGLRIDPDTAVVRVDGVRVVVRDEQVYLALNKPKGFQSTMSDELGRPCVGDIVAERVMAGQRLFHVGRLDADTEGLLLLTNDGDLAHRLMHPSFQVSKTYLATVQGEMQRAVGKQLRDGVELEDGPAKVDKFQVLEVAEGKTLVRVILHEGRKHIVRRLLAEVGYPVIALVRTHIGPVALGDQRSGTLRVLGRDEIGKLYEAVEL</sequence>
<protein>
    <recommendedName>
        <fullName evidence="6">Pseudouridine synthase</fullName>
        <ecNumber evidence="6">5.4.99.-</ecNumber>
    </recommendedName>
</protein>
<feature type="compositionally biased region" description="Basic and acidic residues" evidence="7">
    <location>
        <begin position="177"/>
        <end position="192"/>
    </location>
</feature>
<evidence type="ECO:0000256" key="7">
    <source>
        <dbReference type="SAM" id="MobiDB-lite"/>
    </source>
</evidence>
<comment type="caution">
    <text evidence="9">The sequence shown here is derived from an EMBL/GenBank/DDBJ whole genome shotgun (WGS) entry which is preliminary data.</text>
</comment>
<dbReference type="PANTHER" id="PTHR47683:SF2">
    <property type="entry name" value="RNA-BINDING S4 DOMAIN-CONTAINING PROTEIN"/>
    <property type="match status" value="1"/>
</dbReference>
<feature type="compositionally biased region" description="Basic and acidic residues" evidence="7">
    <location>
        <begin position="34"/>
        <end position="77"/>
    </location>
</feature>
<evidence type="ECO:0000313" key="10">
    <source>
        <dbReference type="Proteomes" id="UP000239874"/>
    </source>
</evidence>
<feature type="domain" description="RNA-binding S4" evidence="8">
    <location>
        <begin position="253"/>
        <end position="313"/>
    </location>
</feature>
<feature type="region of interest" description="Disordered" evidence="7">
    <location>
        <begin position="1"/>
        <end position="249"/>
    </location>
</feature>
<evidence type="ECO:0000256" key="2">
    <source>
        <dbReference type="ARBA" id="ARBA00008348"/>
    </source>
</evidence>
<dbReference type="InterPro" id="IPR006145">
    <property type="entry name" value="PsdUridine_synth_RsuA/RluA"/>
</dbReference>
<dbReference type="Proteomes" id="UP000239874">
    <property type="component" value="Unassembled WGS sequence"/>
</dbReference>
<dbReference type="Gene3D" id="3.30.2350.10">
    <property type="entry name" value="Pseudouridine synthase"/>
    <property type="match status" value="1"/>
</dbReference>
<dbReference type="Pfam" id="PF01479">
    <property type="entry name" value="S4"/>
    <property type="match status" value="1"/>
</dbReference>
<evidence type="ECO:0000256" key="1">
    <source>
        <dbReference type="ARBA" id="ARBA00000073"/>
    </source>
</evidence>
<dbReference type="FunFam" id="3.10.290.10:FF:000003">
    <property type="entry name" value="Pseudouridine synthase"/>
    <property type="match status" value="1"/>
</dbReference>
<dbReference type="PANTHER" id="PTHR47683">
    <property type="entry name" value="PSEUDOURIDINE SYNTHASE FAMILY PROTEIN-RELATED"/>
    <property type="match status" value="1"/>
</dbReference>
<dbReference type="InterPro" id="IPR020103">
    <property type="entry name" value="PsdUridine_synth_cat_dom_sf"/>
</dbReference>
<dbReference type="InterPro" id="IPR018496">
    <property type="entry name" value="PsdUridine_synth_RsuA/RluB_CS"/>
</dbReference>
<dbReference type="InterPro" id="IPR050343">
    <property type="entry name" value="RsuA_PseudoU_synthase"/>
</dbReference>
<dbReference type="CDD" id="cd00165">
    <property type="entry name" value="S4"/>
    <property type="match status" value="1"/>
</dbReference>
<dbReference type="EC" id="5.4.99.-" evidence="6"/>
<evidence type="ECO:0000256" key="5">
    <source>
        <dbReference type="PROSITE-ProRule" id="PRU00182"/>
    </source>
</evidence>
<gene>
    <name evidence="9" type="ORF">C5E45_26315</name>
</gene>
<evidence type="ECO:0000259" key="8">
    <source>
        <dbReference type="SMART" id="SM00363"/>
    </source>
</evidence>
<proteinExistence type="inferred from homology"/>
<dbReference type="SMART" id="SM00363">
    <property type="entry name" value="S4"/>
    <property type="match status" value="1"/>
</dbReference>
<dbReference type="PROSITE" id="PS50889">
    <property type="entry name" value="S4"/>
    <property type="match status" value="1"/>
</dbReference>
<dbReference type="SUPFAM" id="SSF55120">
    <property type="entry name" value="Pseudouridine synthase"/>
    <property type="match status" value="1"/>
</dbReference>
<comment type="catalytic activity">
    <reaction evidence="1">
        <text>a uridine in RNA = a pseudouridine in RNA</text>
        <dbReference type="Rhea" id="RHEA:48348"/>
        <dbReference type="Rhea" id="RHEA-COMP:12068"/>
        <dbReference type="Rhea" id="RHEA-COMP:12069"/>
        <dbReference type="ChEBI" id="CHEBI:65314"/>
        <dbReference type="ChEBI" id="CHEBI:65315"/>
    </reaction>
</comment>
<feature type="compositionally biased region" description="Gly residues" evidence="7">
    <location>
        <begin position="143"/>
        <end position="163"/>
    </location>
</feature>
<dbReference type="CDD" id="cd02870">
    <property type="entry name" value="PseudoU_synth_RsuA_like"/>
    <property type="match status" value="1"/>
</dbReference>
<keyword evidence="3 5" id="KW-0694">RNA-binding</keyword>
<evidence type="ECO:0000256" key="4">
    <source>
        <dbReference type="ARBA" id="ARBA00023235"/>
    </source>
</evidence>
<evidence type="ECO:0000256" key="3">
    <source>
        <dbReference type="ARBA" id="ARBA00022884"/>
    </source>
</evidence>
<evidence type="ECO:0000256" key="6">
    <source>
        <dbReference type="RuleBase" id="RU003887"/>
    </source>
</evidence>
<dbReference type="SUPFAM" id="SSF55174">
    <property type="entry name" value="Alpha-L RNA-binding motif"/>
    <property type="match status" value="1"/>
</dbReference>
<dbReference type="AlphaFoldDB" id="A0A2S6AJH1"/>
<dbReference type="Pfam" id="PF00849">
    <property type="entry name" value="PseudoU_synth_2"/>
    <property type="match status" value="1"/>
</dbReference>
<name>A0A2S6AJH1_9NOCA</name>
<dbReference type="FunFam" id="3.30.70.1560:FF:000001">
    <property type="entry name" value="Pseudouridine synthase"/>
    <property type="match status" value="1"/>
</dbReference>
<dbReference type="Gene3D" id="3.10.290.10">
    <property type="entry name" value="RNA-binding S4 domain"/>
    <property type="match status" value="1"/>
</dbReference>
<keyword evidence="4 6" id="KW-0413">Isomerase</keyword>
<dbReference type="NCBIfam" id="TIGR00093">
    <property type="entry name" value="pseudouridine synthase"/>
    <property type="match status" value="1"/>
</dbReference>
<dbReference type="EMBL" id="PSZC01000022">
    <property type="protein sequence ID" value="PPJ35368.1"/>
    <property type="molecule type" value="Genomic_DNA"/>
</dbReference>
<comment type="similarity">
    <text evidence="2 6">Belongs to the pseudouridine synthase RsuA family.</text>
</comment>
<dbReference type="InterPro" id="IPR000748">
    <property type="entry name" value="PsdUridine_synth_RsuA/RluB/E/F"/>
</dbReference>